<protein>
    <submittedName>
        <fullName evidence="1">Uncharacterized protein</fullName>
    </submittedName>
</protein>
<dbReference type="AlphaFoldDB" id="A0A3R7DNS3"/>
<comment type="caution">
    <text evidence="1">The sequence shown here is derived from an EMBL/GenBank/DDBJ whole genome shotgun (WGS) entry which is preliminary data.</text>
</comment>
<dbReference type="Proteomes" id="UP000286415">
    <property type="component" value="Unassembled WGS sequence"/>
</dbReference>
<dbReference type="EMBL" id="NIRI02000042">
    <property type="protein sequence ID" value="KAG5452382.1"/>
    <property type="molecule type" value="Genomic_DNA"/>
</dbReference>
<gene>
    <name evidence="1" type="ORF">CSKR_100807</name>
</gene>
<name>A0A3R7DNS3_CLOSI</name>
<sequence>MNVHSTLEKYTHLQINLVFTGDSRESLVYDVLQLNVLHTGHLMFQLIRYSKYREYQKFTQADEFDLLGRPHSTVNSTHSTKIYCHRFCCALFCFCCKTRLILDKYTHLQINLVLRETRLEPS</sequence>
<proteinExistence type="predicted"/>
<reference evidence="1 2" key="1">
    <citation type="journal article" date="2018" name="Biotechnol. Adv.">
        <title>Improved genomic resources and new bioinformatic workflow for the carcinogenic parasite Clonorchis sinensis: Biotechnological implications.</title>
        <authorList>
            <person name="Wang D."/>
            <person name="Korhonen P.K."/>
            <person name="Gasser R.B."/>
            <person name="Young N.D."/>
        </authorList>
    </citation>
    <scope>NUCLEOTIDE SEQUENCE [LARGE SCALE GENOMIC DNA]</scope>
    <source>
        <strain evidence="1">Cs-k2</strain>
    </source>
</reference>
<accession>A0A3R7DNS3</accession>
<dbReference type="InParanoid" id="A0A3R7DNS3"/>
<evidence type="ECO:0000313" key="1">
    <source>
        <dbReference type="EMBL" id="KAG5452382.1"/>
    </source>
</evidence>
<reference evidence="1 2" key="2">
    <citation type="journal article" date="2021" name="Genomics">
        <title>High-quality reference genome for Clonorchis sinensis.</title>
        <authorList>
            <person name="Young N.D."/>
            <person name="Stroehlein A.J."/>
            <person name="Kinkar L."/>
            <person name="Wang T."/>
            <person name="Sohn W.M."/>
            <person name="Chang B.C.H."/>
            <person name="Kaur P."/>
            <person name="Weisz D."/>
            <person name="Dudchenko O."/>
            <person name="Aiden E.L."/>
            <person name="Korhonen P.K."/>
            <person name="Gasser R.B."/>
        </authorList>
    </citation>
    <scope>NUCLEOTIDE SEQUENCE [LARGE SCALE GENOMIC DNA]</scope>
    <source>
        <strain evidence="1">Cs-k2</strain>
    </source>
</reference>
<organism evidence="1 2">
    <name type="scientific">Clonorchis sinensis</name>
    <name type="common">Chinese liver fluke</name>
    <dbReference type="NCBI Taxonomy" id="79923"/>
    <lineage>
        <taxon>Eukaryota</taxon>
        <taxon>Metazoa</taxon>
        <taxon>Spiralia</taxon>
        <taxon>Lophotrochozoa</taxon>
        <taxon>Platyhelminthes</taxon>
        <taxon>Trematoda</taxon>
        <taxon>Digenea</taxon>
        <taxon>Opisthorchiida</taxon>
        <taxon>Opisthorchiata</taxon>
        <taxon>Opisthorchiidae</taxon>
        <taxon>Clonorchis</taxon>
    </lineage>
</organism>
<keyword evidence="2" id="KW-1185">Reference proteome</keyword>
<evidence type="ECO:0000313" key="2">
    <source>
        <dbReference type="Proteomes" id="UP000286415"/>
    </source>
</evidence>